<keyword evidence="1" id="KW-0732">Signal</keyword>
<accession>A0A4Q1C9P1</accession>
<comment type="caution">
    <text evidence="2">The sequence shown here is derived from an EMBL/GenBank/DDBJ whole genome shotgun (WGS) entry which is preliminary data.</text>
</comment>
<evidence type="ECO:0000256" key="1">
    <source>
        <dbReference type="SAM" id="SignalP"/>
    </source>
</evidence>
<dbReference type="AlphaFoldDB" id="A0A4Q1C9P1"/>
<evidence type="ECO:0000313" key="3">
    <source>
        <dbReference type="Proteomes" id="UP000290218"/>
    </source>
</evidence>
<protein>
    <submittedName>
        <fullName evidence="2">Uncharacterized protein</fullName>
    </submittedName>
</protein>
<name>A0A4Q1C9P1_9BACT</name>
<evidence type="ECO:0000313" key="2">
    <source>
        <dbReference type="EMBL" id="RXK55610.1"/>
    </source>
</evidence>
<feature type="signal peptide" evidence="1">
    <location>
        <begin position="1"/>
        <end position="26"/>
    </location>
</feature>
<dbReference type="RefSeq" id="WP_129046975.1">
    <property type="nucleotide sequence ID" value="NZ_SDHX01000001.1"/>
</dbReference>
<keyword evidence="3" id="KW-1185">Reference proteome</keyword>
<dbReference type="EMBL" id="SDHX01000001">
    <property type="protein sequence ID" value="RXK55610.1"/>
    <property type="molecule type" value="Genomic_DNA"/>
</dbReference>
<sequence length="566" mass="62561">MKSLRCLVSLCVVTCLWLAAVPAVQAKMSTWKDVQGSTLLKGEPTEILGPYVIFRTAGGGKRVLLRAFSPEDCQRIEAEVAARPAKAARFADAKAYATGGLVGRVQQVVDRALVEADLATRPEPDLLLVLAGSNNSREGWFMISNLHEFYRRVQRVYPDVLEGVFLGARHDATQHHNIAVTGAMPWLVAELHQQPGMGALRAYVPNVEGANLVLVTREGVPLVAAKGGDSAEVRKFVDQTSELLWQIDPANPAGWPDRLHFLAATRPREFAQAQTDPLLVGNPLRADILARYGIRRVTARLDVAADGKVSPVILSGADEVPADLVEPIRAALARAVVAPAIDRGRPVAGRLDYLMEARPADPVREAERLWLASTTYPTLTIPEWLVLRPIQVSEQDFESAVIGENPDGTVILNSVEVNTGRISRRAQMSAFNTDWFTEAGADSVRPREGDRQKIDEETALTWERVRSEDGFVNMQTGIGKDYVVGYAWAEFDSPRETEAWLGLGSDDGVKIWLNGELVHDKWIRRPSRVDDDVVPLKLKKGPNRMLIKIQNATIDWSFLYRLRLKP</sequence>
<feature type="chain" id="PRO_5020442534" evidence="1">
    <location>
        <begin position="27"/>
        <end position="566"/>
    </location>
</feature>
<reference evidence="2 3" key="1">
    <citation type="submission" date="2019-01" db="EMBL/GenBank/DDBJ databases">
        <title>Lacunisphaera sp. strain TWA-58.</title>
        <authorList>
            <person name="Chen W.-M."/>
        </authorList>
    </citation>
    <scope>NUCLEOTIDE SEQUENCE [LARGE SCALE GENOMIC DNA]</scope>
    <source>
        <strain evidence="2 3">TWA-58</strain>
    </source>
</reference>
<gene>
    <name evidence="2" type="ORF">ESB00_06905</name>
</gene>
<dbReference type="OrthoDB" id="179971at2"/>
<organism evidence="2 3">
    <name type="scientific">Oleiharenicola lentus</name>
    <dbReference type="NCBI Taxonomy" id="2508720"/>
    <lineage>
        <taxon>Bacteria</taxon>
        <taxon>Pseudomonadati</taxon>
        <taxon>Verrucomicrobiota</taxon>
        <taxon>Opitutia</taxon>
        <taxon>Opitutales</taxon>
        <taxon>Opitutaceae</taxon>
        <taxon>Oleiharenicola</taxon>
    </lineage>
</organism>
<dbReference type="SUPFAM" id="SSF56988">
    <property type="entry name" value="Anthrax protective antigen"/>
    <property type="match status" value="1"/>
</dbReference>
<dbReference type="Proteomes" id="UP000290218">
    <property type="component" value="Unassembled WGS sequence"/>
</dbReference>
<proteinExistence type="predicted"/>